<dbReference type="Proteomes" id="UP000593842">
    <property type="component" value="Chromosome"/>
</dbReference>
<evidence type="ECO:0000313" key="1">
    <source>
        <dbReference type="EMBL" id="BCL58749.1"/>
    </source>
</evidence>
<dbReference type="RefSeq" id="WP_200764900.1">
    <property type="nucleotide sequence ID" value="NZ_AP024085.1"/>
</dbReference>
<organism evidence="1 2">
    <name type="scientific">Faecalibacillus intestinalis</name>
    <dbReference type="NCBI Taxonomy" id="1982626"/>
    <lineage>
        <taxon>Bacteria</taxon>
        <taxon>Bacillati</taxon>
        <taxon>Bacillota</taxon>
        <taxon>Erysipelotrichia</taxon>
        <taxon>Erysipelotrichales</taxon>
        <taxon>Coprobacillaceae</taxon>
        <taxon>Faecalibacillus</taxon>
    </lineage>
</organism>
<dbReference type="AlphaFoldDB" id="A0A7I8E1E9"/>
<protein>
    <submittedName>
        <fullName evidence="1">Uncharacterized protein</fullName>
    </submittedName>
</protein>
<gene>
    <name evidence="1" type="ORF">Fi14EGH31_24610</name>
</gene>
<proteinExistence type="predicted"/>
<accession>A0A7I8E1E9</accession>
<name>A0A7I8E1E9_9FIRM</name>
<sequence length="62" mass="6785">MNCFFCCYDNFPVALHVSVTVLVTVTPGACPVTLAIALLPLFEAFLLLNDQLEDGFTYISNV</sequence>
<reference evidence="2" key="1">
    <citation type="submission" date="2020-09" db="EMBL/GenBank/DDBJ databases">
        <title>Complete genome sequencing of Faecalibacillus intestinalis strain 14EGH31.</title>
        <authorList>
            <person name="Sakamoto M."/>
            <person name="Murakami T."/>
            <person name="Mori H."/>
        </authorList>
    </citation>
    <scope>NUCLEOTIDE SEQUENCE [LARGE SCALE GENOMIC DNA]</scope>
    <source>
        <strain evidence="2">14EGH31</strain>
    </source>
</reference>
<evidence type="ECO:0000313" key="2">
    <source>
        <dbReference type="Proteomes" id="UP000593842"/>
    </source>
</evidence>
<dbReference type="EMBL" id="AP024085">
    <property type="protein sequence ID" value="BCL58749.1"/>
    <property type="molecule type" value="Genomic_DNA"/>
</dbReference>
<dbReference type="KEGG" id="fit:Fi14EGH31_24610"/>
<dbReference type="GeneID" id="70580904"/>